<evidence type="ECO:0000313" key="13">
    <source>
        <dbReference type="EMBL" id="KXZ18849.1"/>
    </source>
</evidence>
<feature type="active site" description="Charge relay system" evidence="9">
    <location>
        <position position="497"/>
    </location>
</feature>
<keyword evidence="6 9" id="KW-0378">Hydrolase</keyword>
<comment type="caution">
    <text evidence="13">The sequence shown here is derived from an EMBL/GenBank/DDBJ whole genome shotgun (WGS) entry which is preliminary data.</text>
</comment>
<dbReference type="PRINTS" id="PR00723">
    <property type="entry name" value="SUBTILISIN"/>
</dbReference>
<sequence>MRRKRFTSFWAAILTAALVLSLAAPFSQVSAAEPIEQAKALENGKEQSGVIDEPEQSVWYQITPSKEEVSKDSHMALTVSSQSFLNVSVYSSKEKALGDDTFDMYRSYTDQGKSEINVPHAWQGPYYIKVEYAGEEPEEGGSIQNESAEKAAYTISYKGTTLQPADLEQEESCPVEMSVSETKAGAGILKDLRTIRDQQLNQTASGKELSKLYYKAAPFIAAKLVFNKKARTEIYQDLVTLKPLFSDTAENGSNSSYTVTDKDQKAIERLYAAALQSVPSYLKKELKQQADKLHIHSLKGKTAGAFLTENKLALESKVQTQKVIFKLKNNKGLAAVTKEAAGFKASAQSKKDISQIKQAKKLFDNLYSFEMPKDPKQNGSYSISAKRVKDTASSLSKLPAVEFAEPVREYKSLSADIQYPYQWSLKNGGADGGIKGADVKFDQASSLLSKRKLNDTLIAVVDTGVDSTLADLKGKVRTDLGHNFVNRTNSALDDQGHGTHVAGIIAAKSGNSYSMAGLNGKAGIIPVKVLDSTGSGDTEQIALGIKYAADKGAKVINLSLGGAYSRVLEFALKYAASKNVVIAAASGNEGMNELSYPASSKYVISVGASNRMDMTADFSNYGKGLDLTAPGSDIPSLVPNGNVTYMSGTSMAAPHVAAAAGLLLSQNPKLKPNEVEAKLKQTADDISFKSEDGQEEELYDDNGDPMPIPVIPGVDWHSGHGRLNIMKAVSAVDLGLEINKLESTQTAVRGKAKEGTALEVMNGKKKLGSAKAGKDGKFKVNIPMQKKDTVLQVKASKDDAKTSVTIVTAKGTPSGTPKVSKVTSKDTAVKGKANSQAKITVKNKAKKVIATQKADQKGAFSVKIKKQKAGTVLYVTAADTDKQESKAVKVTVGK</sequence>
<feature type="domain" description="Peptidase S8/S53" evidence="11">
    <location>
        <begin position="455"/>
        <end position="686"/>
    </location>
</feature>
<dbReference type="Gene3D" id="2.60.40.10">
    <property type="entry name" value="Immunoglobulins"/>
    <property type="match status" value="2"/>
</dbReference>
<dbReference type="CDD" id="cd07484">
    <property type="entry name" value="Peptidases_S8_Thermitase_like"/>
    <property type="match status" value="1"/>
</dbReference>
<dbReference type="Gene3D" id="3.40.50.200">
    <property type="entry name" value="Peptidase S8/S53 domain"/>
    <property type="match status" value="1"/>
</dbReference>
<evidence type="ECO:0000256" key="4">
    <source>
        <dbReference type="ARBA" id="ARBA00022525"/>
    </source>
</evidence>
<dbReference type="OrthoDB" id="9798386at2"/>
<evidence type="ECO:0000256" key="1">
    <source>
        <dbReference type="ARBA" id="ARBA00001913"/>
    </source>
</evidence>
<comment type="subcellular location">
    <subcellularLocation>
        <location evidence="2">Secreted</location>
    </subcellularLocation>
</comment>
<keyword evidence="14" id="KW-1185">Reference proteome</keyword>
<dbReference type="InterPro" id="IPR000209">
    <property type="entry name" value="Peptidase_S8/S53_dom"/>
</dbReference>
<feature type="signal peptide" evidence="10">
    <location>
        <begin position="1"/>
        <end position="31"/>
    </location>
</feature>
<evidence type="ECO:0000313" key="14">
    <source>
        <dbReference type="Proteomes" id="UP000075430"/>
    </source>
</evidence>
<dbReference type="STRING" id="1793963.AXI58_15975"/>
<dbReference type="InterPro" id="IPR023828">
    <property type="entry name" value="Peptidase_S8_Ser-AS"/>
</dbReference>
<dbReference type="InterPro" id="IPR050131">
    <property type="entry name" value="Peptidase_S8_subtilisin-like"/>
</dbReference>
<evidence type="ECO:0000256" key="2">
    <source>
        <dbReference type="ARBA" id="ARBA00004613"/>
    </source>
</evidence>
<protein>
    <submittedName>
        <fullName evidence="13">Peptidase S8</fullName>
    </submittedName>
</protein>
<gene>
    <name evidence="13" type="ORF">AXI58_15975</name>
</gene>
<dbReference type="SUPFAM" id="SSF52743">
    <property type="entry name" value="Subtilisin-like"/>
    <property type="match status" value="1"/>
</dbReference>
<feature type="active site" description="Charge relay system" evidence="9">
    <location>
        <position position="462"/>
    </location>
</feature>
<dbReference type="RefSeq" id="WP_061521769.1">
    <property type="nucleotide sequence ID" value="NZ_JARLZY010000001.1"/>
</dbReference>
<dbReference type="InterPro" id="IPR022398">
    <property type="entry name" value="Peptidase_S8_His-AS"/>
</dbReference>
<dbReference type="GO" id="GO:0006508">
    <property type="term" value="P:proteolysis"/>
    <property type="evidence" value="ECO:0007669"/>
    <property type="project" value="UniProtKB-KW"/>
</dbReference>
<dbReference type="InterPro" id="IPR036852">
    <property type="entry name" value="Peptidase_S8/S53_dom_sf"/>
</dbReference>
<dbReference type="InterPro" id="IPR041498">
    <property type="entry name" value="Big_6"/>
</dbReference>
<dbReference type="PROSITE" id="PS00138">
    <property type="entry name" value="SUBTILASE_SER"/>
    <property type="match status" value="1"/>
</dbReference>
<keyword evidence="10" id="KW-0732">Signal</keyword>
<dbReference type="PANTHER" id="PTHR43806">
    <property type="entry name" value="PEPTIDASE S8"/>
    <property type="match status" value="1"/>
</dbReference>
<keyword evidence="7 9" id="KW-0720">Serine protease</keyword>
<keyword evidence="8" id="KW-0106">Calcium</keyword>
<dbReference type="GO" id="GO:0005576">
    <property type="term" value="C:extracellular region"/>
    <property type="evidence" value="ECO:0007669"/>
    <property type="project" value="UniProtKB-SubCell"/>
</dbReference>
<evidence type="ECO:0000256" key="5">
    <source>
        <dbReference type="ARBA" id="ARBA00022670"/>
    </source>
</evidence>
<dbReference type="GO" id="GO:0004252">
    <property type="term" value="F:serine-type endopeptidase activity"/>
    <property type="evidence" value="ECO:0007669"/>
    <property type="project" value="UniProtKB-UniRule"/>
</dbReference>
<dbReference type="PROSITE" id="PS51892">
    <property type="entry name" value="SUBTILASE"/>
    <property type="match status" value="1"/>
</dbReference>
<evidence type="ECO:0000256" key="10">
    <source>
        <dbReference type="SAM" id="SignalP"/>
    </source>
</evidence>
<keyword evidence="4" id="KW-0964">Secreted</keyword>
<feature type="domain" description="Bacterial Ig" evidence="12">
    <location>
        <begin position="816"/>
        <end position="892"/>
    </location>
</feature>
<evidence type="ECO:0000256" key="3">
    <source>
        <dbReference type="ARBA" id="ARBA00011073"/>
    </source>
</evidence>
<feature type="active site" description="Charge relay system" evidence="9">
    <location>
        <position position="650"/>
    </location>
</feature>
<evidence type="ECO:0000256" key="8">
    <source>
        <dbReference type="ARBA" id="ARBA00022837"/>
    </source>
</evidence>
<dbReference type="PROSITE" id="PS00137">
    <property type="entry name" value="SUBTILASE_HIS"/>
    <property type="match status" value="1"/>
</dbReference>
<reference evidence="14" key="1">
    <citation type="submission" date="2016-02" db="EMBL/GenBank/DDBJ databases">
        <authorList>
            <person name="Dunlap C."/>
        </authorList>
    </citation>
    <scope>NUCLEOTIDE SEQUENCE [LARGE SCALE GENOMIC DNA]</scope>
    <source>
        <strain evidence="14">NRRL B-41092</strain>
    </source>
</reference>
<keyword evidence="5 9" id="KW-0645">Protease</keyword>
<evidence type="ECO:0000256" key="9">
    <source>
        <dbReference type="PROSITE-ProRule" id="PRU01240"/>
    </source>
</evidence>
<evidence type="ECO:0000259" key="12">
    <source>
        <dbReference type="Pfam" id="PF17936"/>
    </source>
</evidence>
<comment type="similarity">
    <text evidence="3 9">Belongs to the peptidase S8 family.</text>
</comment>
<organism evidence="13 14">
    <name type="scientific">Bacillus nakamurai</name>
    <dbReference type="NCBI Taxonomy" id="1793963"/>
    <lineage>
        <taxon>Bacteria</taxon>
        <taxon>Bacillati</taxon>
        <taxon>Bacillota</taxon>
        <taxon>Bacilli</taxon>
        <taxon>Bacillales</taxon>
        <taxon>Bacillaceae</taxon>
        <taxon>Bacillus</taxon>
    </lineage>
</organism>
<dbReference type="InterPro" id="IPR015500">
    <property type="entry name" value="Peptidase_S8_subtilisin-rel"/>
</dbReference>
<evidence type="ECO:0000259" key="11">
    <source>
        <dbReference type="Pfam" id="PF00082"/>
    </source>
</evidence>
<proteinExistence type="inferred from homology"/>
<dbReference type="InterPro" id="IPR034084">
    <property type="entry name" value="Thermitase-like_dom"/>
</dbReference>
<dbReference type="Proteomes" id="UP000075430">
    <property type="component" value="Unassembled WGS sequence"/>
</dbReference>
<dbReference type="EMBL" id="LSBA01000016">
    <property type="protein sequence ID" value="KXZ18849.1"/>
    <property type="molecule type" value="Genomic_DNA"/>
</dbReference>
<feature type="domain" description="Bacterial Ig" evidence="12">
    <location>
        <begin position="738"/>
        <end position="805"/>
    </location>
</feature>
<dbReference type="Pfam" id="PF17936">
    <property type="entry name" value="Big_6"/>
    <property type="match status" value="2"/>
</dbReference>
<name>A0A150F8V7_9BACI</name>
<dbReference type="Gene3D" id="2.60.120.380">
    <property type="match status" value="1"/>
</dbReference>
<evidence type="ECO:0000256" key="6">
    <source>
        <dbReference type="ARBA" id="ARBA00022801"/>
    </source>
</evidence>
<dbReference type="AlphaFoldDB" id="A0A150F8V7"/>
<feature type="chain" id="PRO_5007561498" evidence="10">
    <location>
        <begin position="32"/>
        <end position="894"/>
    </location>
</feature>
<dbReference type="Pfam" id="PF00082">
    <property type="entry name" value="Peptidase_S8"/>
    <property type="match status" value="1"/>
</dbReference>
<comment type="cofactor">
    <cofactor evidence="1">
        <name>Ca(2+)</name>
        <dbReference type="ChEBI" id="CHEBI:29108"/>
    </cofactor>
</comment>
<dbReference type="PANTHER" id="PTHR43806:SF11">
    <property type="entry name" value="CEREVISIN-RELATED"/>
    <property type="match status" value="1"/>
</dbReference>
<accession>A0A150F8V7</accession>
<evidence type="ECO:0000256" key="7">
    <source>
        <dbReference type="ARBA" id="ARBA00022825"/>
    </source>
</evidence>
<dbReference type="InterPro" id="IPR013783">
    <property type="entry name" value="Ig-like_fold"/>
</dbReference>